<name>A0ABQ9XFQ7_9EUKA</name>
<dbReference type="Proteomes" id="UP001281761">
    <property type="component" value="Unassembled WGS sequence"/>
</dbReference>
<dbReference type="PANTHER" id="PTHR12970">
    <property type="entry name" value="PROTEASOME ASSEMBLY CHAPERONE 2"/>
    <property type="match status" value="1"/>
</dbReference>
<evidence type="ECO:0000313" key="4">
    <source>
        <dbReference type="EMBL" id="KAK2949467.1"/>
    </source>
</evidence>
<gene>
    <name evidence="4" type="ORF">BLNAU_15555</name>
</gene>
<comment type="similarity">
    <text evidence="3">Belongs to the PSMG2 family.</text>
</comment>
<evidence type="ECO:0000256" key="2">
    <source>
        <dbReference type="ARBA" id="ARBA00023186"/>
    </source>
</evidence>
<proteinExistence type="inferred from homology"/>
<dbReference type="Gene3D" id="3.40.50.10900">
    <property type="entry name" value="PAC-like subunit"/>
    <property type="match status" value="1"/>
</dbReference>
<keyword evidence="5" id="KW-1185">Reference proteome</keyword>
<sequence length="284" mass="31608">MSLEYFGTLPSELSISTLLVGTISSNWVSTASLDALIFTHKMSRLGIFESDYMIPHVSSVAAPYGIMSELELFFSPSLSLAILQLRGVPIKGCLAPLMESISQWVFSQKFGKIILLSGAEKSRNPTEHQQEGFQFVYLQSLFEDERHALAKEQWKSFEPWRDTGKVPGGSGTLWALQAGLSGFSAAEMKQCVDDFTIEDQDGGKEKRKSIWKQKIEEKRKDEKNPKLNWMTLAFMRGGGGQTVLEESQMIAGFVGSVLGLPETKYVTPVGWGDPSVFRDISLMF</sequence>
<organism evidence="4 5">
    <name type="scientific">Blattamonas nauphoetae</name>
    <dbReference type="NCBI Taxonomy" id="2049346"/>
    <lineage>
        <taxon>Eukaryota</taxon>
        <taxon>Metamonada</taxon>
        <taxon>Preaxostyla</taxon>
        <taxon>Oxymonadida</taxon>
        <taxon>Blattamonas</taxon>
    </lineage>
</organism>
<dbReference type="InterPro" id="IPR019151">
    <property type="entry name" value="Proteasome_assmbl_chaperone_2"/>
</dbReference>
<dbReference type="EMBL" id="JARBJD010000155">
    <property type="protein sequence ID" value="KAK2949467.1"/>
    <property type="molecule type" value="Genomic_DNA"/>
</dbReference>
<dbReference type="InterPro" id="IPR016562">
    <property type="entry name" value="Proteasome_assmbl_chp_2_euk"/>
</dbReference>
<accession>A0ABQ9XFQ7</accession>
<keyword evidence="2" id="KW-0143">Chaperone</keyword>
<dbReference type="InterPro" id="IPR038389">
    <property type="entry name" value="PSMG2_sf"/>
</dbReference>
<dbReference type="PANTHER" id="PTHR12970:SF1">
    <property type="entry name" value="PROTEASOME ASSEMBLY CHAPERONE 2"/>
    <property type="match status" value="1"/>
</dbReference>
<evidence type="ECO:0000313" key="5">
    <source>
        <dbReference type="Proteomes" id="UP001281761"/>
    </source>
</evidence>
<evidence type="ECO:0000256" key="1">
    <source>
        <dbReference type="ARBA" id="ARBA00019186"/>
    </source>
</evidence>
<reference evidence="4 5" key="1">
    <citation type="journal article" date="2022" name="bioRxiv">
        <title>Genomics of Preaxostyla Flagellates Illuminates Evolutionary Transitions and the Path Towards Mitochondrial Loss.</title>
        <authorList>
            <person name="Novak L.V.F."/>
            <person name="Treitli S.C."/>
            <person name="Pyrih J."/>
            <person name="Halakuc P."/>
            <person name="Pipaliya S.V."/>
            <person name="Vacek V."/>
            <person name="Brzon O."/>
            <person name="Soukal P."/>
            <person name="Eme L."/>
            <person name="Dacks J.B."/>
            <person name="Karnkowska A."/>
            <person name="Elias M."/>
            <person name="Hampl V."/>
        </authorList>
    </citation>
    <scope>NUCLEOTIDE SEQUENCE [LARGE SCALE GENOMIC DNA]</scope>
    <source>
        <strain evidence="4">NAU3</strain>
        <tissue evidence="4">Gut</tissue>
    </source>
</reference>
<dbReference type="Pfam" id="PF09754">
    <property type="entry name" value="PAC2"/>
    <property type="match status" value="1"/>
</dbReference>
<comment type="caution">
    <text evidence="4">The sequence shown here is derived from an EMBL/GenBank/DDBJ whole genome shotgun (WGS) entry which is preliminary data.</text>
</comment>
<evidence type="ECO:0000256" key="3">
    <source>
        <dbReference type="ARBA" id="ARBA00025745"/>
    </source>
</evidence>
<protein>
    <recommendedName>
        <fullName evidence="1">Proteasome assembly chaperone 2</fullName>
    </recommendedName>
</protein>